<feature type="compositionally biased region" description="Basic residues" evidence="1">
    <location>
        <begin position="46"/>
        <end position="62"/>
    </location>
</feature>
<gene>
    <name evidence="2" type="ORF">E6Q69_04090</name>
</gene>
<protein>
    <submittedName>
        <fullName evidence="2">Uncharacterized protein</fullName>
    </submittedName>
</protein>
<comment type="caution">
    <text evidence="2">The sequence shown here is derived from an EMBL/GenBank/DDBJ whole genome shotgun (WGS) entry which is preliminary data.</text>
</comment>
<accession>A0A5C7WCN5</accession>
<organism evidence="2 3">
    <name type="scientific">Aquipseudomonas alcaligenes</name>
    <name type="common">Pseudomonas alcaligenes</name>
    <dbReference type="NCBI Taxonomy" id="43263"/>
    <lineage>
        <taxon>Bacteria</taxon>
        <taxon>Pseudomonadati</taxon>
        <taxon>Pseudomonadota</taxon>
        <taxon>Gammaproteobacteria</taxon>
        <taxon>Pseudomonadales</taxon>
        <taxon>Pseudomonadaceae</taxon>
        <taxon>Aquipseudomonas</taxon>
    </lineage>
</organism>
<proteinExistence type="predicted"/>
<dbReference type="AlphaFoldDB" id="A0A5C7WCN5"/>
<dbReference type="EMBL" id="SSFO01000070">
    <property type="protein sequence ID" value="TXI34348.1"/>
    <property type="molecule type" value="Genomic_DNA"/>
</dbReference>
<feature type="region of interest" description="Disordered" evidence="1">
    <location>
        <begin position="37"/>
        <end position="62"/>
    </location>
</feature>
<evidence type="ECO:0000256" key="1">
    <source>
        <dbReference type="SAM" id="MobiDB-lite"/>
    </source>
</evidence>
<name>A0A5C7WCN5_AQUAC</name>
<sequence>MIRCLFGRLLVALADLLPRPWMSSARYLQEWPQVRPGKSGVAAARRAARKARNRRRQRHGRA</sequence>
<dbReference type="Proteomes" id="UP000321110">
    <property type="component" value="Unassembled WGS sequence"/>
</dbReference>
<reference evidence="2 3" key="1">
    <citation type="submission" date="2018-09" db="EMBL/GenBank/DDBJ databases">
        <title>Metagenome Assembled Genomes from an Advanced Water Purification Facility.</title>
        <authorList>
            <person name="Stamps B.W."/>
            <person name="Spear J.R."/>
        </authorList>
    </citation>
    <scope>NUCLEOTIDE SEQUENCE [LARGE SCALE GENOMIC DNA]</scope>
    <source>
        <strain evidence="2">Bin_52_1</strain>
    </source>
</reference>
<evidence type="ECO:0000313" key="2">
    <source>
        <dbReference type="EMBL" id="TXI34348.1"/>
    </source>
</evidence>
<evidence type="ECO:0000313" key="3">
    <source>
        <dbReference type="Proteomes" id="UP000321110"/>
    </source>
</evidence>